<feature type="domain" description="Phosphatidic acid phosphatase type 2/haloperoxidase" evidence="1">
    <location>
        <begin position="69"/>
        <end position="178"/>
    </location>
</feature>
<comment type="caution">
    <text evidence="2">The sequence shown here is derived from an EMBL/GenBank/DDBJ whole genome shotgun (WGS) entry which is preliminary data.</text>
</comment>
<dbReference type="RefSeq" id="WP_095640032.1">
    <property type="nucleotide sequence ID" value="NZ_NSJZ01000006.1"/>
</dbReference>
<dbReference type="SUPFAM" id="SSF48317">
    <property type="entry name" value="Acid phosphatase/Vanadium-dependent haloperoxidase"/>
    <property type="match status" value="1"/>
</dbReference>
<dbReference type="EMBL" id="NSJZ01000006">
    <property type="protein sequence ID" value="PAU97229.1"/>
    <property type="molecule type" value="Genomic_DNA"/>
</dbReference>
<reference evidence="2 3" key="1">
    <citation type="submission" date="2017-09" db="EMBL/GenBank/DDBJ databases">
        <title>Paracoccus alkalisoli sp. nov., isolated from saline alkaline soil.</title>
        <authorList>
            <person name="Dong X."/>
            <person name="Zhang G."/>
        </authorList>
    </citation>
    <scope>NUCLEOTIDE SEQUENCE [LARGE SCALE GENOMIC DNA]</scope>
    <source>
        <strain evidence="2 3">WN007</strain>
    </source>
</reference>
<sequence length="202" mass="20946">MSDTIIDTIHEADVALSVEAGQLRDHPAVEALGFLSEISDQPPAFTLAAAATVAGLLTRQPRLAEGGARALASLWLATQIKGRIKSAVVRTRPNKLLDEGHYETGLNGPDEHDFNSFPSGHTADAVAGARAIGRVAPGAQGALLAAAGVVGLVQVPRAKHHLTDVVAGAMVGLVAEAAVDAVFTAVRARPRLRVALHKRDAD</sequence>
<name>A0A2A2GK12_9RHOB</name>
<evidence type="ECO:0000313" key="2">
    <source>
        <dbReference type="EMBL" id="PAU97229.1"/>
    </source>
</evidence>
<organism evidence="2 3">
    <name type="scientific">Paracoccus salipaludis</name>
    <dbReference type="NCBI Taxonomy" id="2032623"/>
    <lineage>
        <taxon>Bacteria</taxon>
        <taxon>Pseudomonadati</taxon>
        <taxon>Pseudomonadota</taxon>
        <taxon>Alphaproteobacteria</taxon>
        <taxon>Rhodobacterales</taxon>
        <taxon>Paracoccaceae</taxon>
        <taxon>Paracoccus</taxon>
    </lineage>
</organism>
<dbReference type="InterPro" id="IPR000326">
    <property type="entry name" value="PAP2/HPO"/>
</dbReference>
<dbReference type="InterPro" id="IPR036938">
    <property type="entry name" value="PAP2/HPO_sf"/>
</dbReference>
<evidence type="ECO:0000313" key="3">
    <source>
        <dbReference type="Proteomes" id="UP000218023"/>
    </source>
</evidence>
<evidence type="ECO:0000259" key="1">
    <source>
        <dbReference type="Pfam" id="PF01569"/>
    </source>
</evidence>
<dbReference type="Proteomes" id="UP000218023">
    <property type="component" value="Unassembled WGS sequence"/>
</dbReference>
<dbReference type="AlphaFoldDB" id="A0A2A2GK12"/>
<keyword evidence="3" id="KW-1185">Reference proteome</keyword>
<dbReference type="Pfam" id="PF01569">
    <property type="entry name" value="PAP2"/>
    <property type="match status" value="1"/>
</dbReference>
<protein>
    <recommendedName>
        <fullName evidence="1">Phosphatidic acid phosphatase type 2/haloperoxidase domain-containing protein</fullName>
    </recommendedName>
</protein>
<proteinExistence type="predicted"/>
<accession>A0A2A2GK12</accession>
<dbReference type="OrthoDB" id="8004717at2"/>
<gene>
    <name evidence="2" type="ORF">CK240_09085</name>
</gene>
<dbReference type="Gene3D" id="1.20.144.10">
    <property type="entry name" value="Phosphatidic acid phosphatase type 2/haloperoxidase"/>
    <property type="match status" value="1"/>
</dbReference>